<dbReference type="Proteomes" id="UP000433575">
    <property type="component" value="Unassembled WGS sequence"/>
</dbReference>
<dbReference type="GO" id="GO:0003697">
    <property type="term" value="F:single-stranded DNA binding"/>
    <property type="evidence" value="ECO:0007669"/>
    <property type="project" value="UniProtKB-UniRule"/>
</dbReference>
<evidence type="ECO:0000313" key="17">
    <source>
        <dbReference type="EMBL" id="MSC34772.1"/>
    </source>
</evidence>
<keyword evidence="7 12" id="KW-0227">DNA damage</keyword>
<evidence type="ECO:0000256" key="4">
    <source>
        <dbReference type="ARBA" id="ARBA00022490"/>
    </source>
</evidence>
<dbReference type="Gene3D" id="3.40.50.300">
    <property type="entry name" value="P-loop containing nucleotide triphosphate hydrolases"/>
    <property type="match status" value="1"/>
</dbReference>
<dbReference type="PANTHER" id="PTHR32182">
    <property type="entry name" value="DNA REPLICATION AND REPAIR PROTEIN RECF"/>
    <property type="match status" value="1"/>
</dbReference>
<dbReference type="GO" id="GO:0009432">
    <property type="term" value="P:SOS response"/>
    <property type="evidence" value="ECO:0007669"/>
    <property type="project" value="UniProtKB-UniRule"/>
</dbReference>
<dbReference type="NCBIfam" id="TIGR00611">
    <property type="entry name" value="recf"/>
    <property type="match status" value="1"/>
</dbReference>
<keyword evidence="10 12" id="KW-0234">DNA repair</keyword>
<dbReference type="InterPro" id="IPR003395">
    <property type="entry name" value="RecF/RecN/SMC_N"/>
</dbReference>
<keyword evidence="5 12" id="KW-0235">DNA replication</keyword>
<comment type="function">
    <text evidence="12 13">The RecF protein is involved in DNA metabolism; it is required for DNA replication and normal SOS inducibility. RecF binds preferentially to single-stranded, linear DNA. It also seems to bind ATP.</text>
</comment>
<dbReference type="InterPro" id="IPR042174">
    <property type="entry name" value="RecF_2"/>
</dbReference>
<name>A0A6N7SAP4_9FIRM</name>
<sequence length="368" mass="42369">MKINQIRLKNFRNYDSCQLFPDPHMNVIIGKNAQGKTNLLESIVLLSTTRSHRAMRDQDMIREGQEFCKAECRLNTEPEMVLSAVIHGKGKTLMIHQKPVSRSSEFIGKLNAVLFAPSDLELFEAPPKVRRRLMDVEIGKVSPRYMQALSAMMKLLKERNSLLKQERIDLAMLEVLDQQMIEQELTLIALRRQFIAKMNANLSLKYNVLAGENATVRAAYHTITDKTELNAMREELARKLLENRERDRILKTTSSGVHRDDLSFQLNDRDVLSYASQGQRRMIVLAWKLSLIDFIADQLNELPVLLLDDVLSELDQQKRVNLFSLISPEIQTFITTTEIADLLPFLPRKPKIAEIDSGQIRPWKEDMN</sequence>
<dbReference type="GO" id="GO:0006302">
    <property type="term" value="P:double-strand break repair"/>
    <property type="evidence" value="ECO:0007669"/>
    <property type="project" value="TreeGrafter"/>
</dbReference>
<evidence type="ECO:0000256" key="2">
    <source>
        <dbReference type="ARBA" id="ARBA00008016"/>
    </source>
</evidence>
<comment type="caution">
    <text evidence="16">The sequence shown here is derived from an EMBL/GenBank/DDBJ whole genome shotgun (WGS) entry which is preliminary data.</text>
</comment>
<dbReference type="InterPro" id="IPR001238">
    <property type="entry name" value="DNA-binding_RecF"/>
</dbReference>
<evidence type="ECO:0000256" key="7">
    <source>
        <dbReference type="ARBA" id="ARBA00022763"/>
    </source>
</evidence>
<keyword evidence="19" id="KW-1185">Reference proteome</keyword>
<dbReference type="GO" id="GO:0005524">
    <property type="term" value="F:ATP binding"/>
    <property type="evidence" value="ECO:0007669"/>
    <property type="project" value="UniProtKB-UniRule"/>
</dbReference>
<accession>A0A6N7SAP4</accession>
<evidence type="ECO:0000256" key="13">
    <source>
        <dbReference type="RuleBase" id="RU000578"/>
    </source>
</evidence>
<protein>
    <recommendedName>
        <fullName evidence="3 12">DNA replication and repair protein RecF</fullName>
    </recommendedName>
</protein>
<evidence type="ECO:0000259" key="15">
    <source>
        <dbReference type="Pfam" id="PF02463"/>
    </source>
</evidence>
<dbReference type="GO" id="GO:0000731">
    <property type="term" value="P:DNA synthesis involved in DNA repair"/>
    <property type="evidence" value="ECO:0007669"/>
    <property type="project" value="TreeGrafter"/>
</dbReference>
<gene>
    <name evidence="12 16" type="primary">recF</name>
    <name evidence="17" type="ORF">GKD88_16725</name>
    <name evidence="16" type="ORF">GKE08_16845</name>
</gene>
<evidence type="ECO:0000256" key="8">
    <source>
        <dbReference type="ARBA" id="ARBA00022840"/>
    </source>
</evidence>
<dbReference type="OrthoDB" id="9803889at2"/>
<evidence type="ECO:0000256" key="12">
    <source>
        <dbReference type="HAMAP-Rule" id="MF_00365"/>
    </source>
</evidence>
<evidence type="ECO:0000256" key="6">
    <source>
        <dbReference type="ARBA" id="ARBA00022741"/>
    </source>
</evidence>
<dbReference type="AlphaFoldDB" id="A0A6N7SAP4"/>
<keyword evidence="9 12" id="KW-0238">DNA-binding</keyword>
<evidence type="ECO:0000256" key="1">
    <source>
        <dbReference type="ARBA" id="ARBA00004496"/>
    </source>
</evidence>
<dbReference type="PANTHER" id="PTHR32182:SF0">
    <property type="entry name" value="DNA REPLICATION AND REPAIR PROTEIN RECF"/>
    <property type="match status" value="1"/>
</dbReference>
<feature type="coiled-coil region" evidence="14">
    <location>
        <begin position="146"/>
        <end position="193"/>
    </location>
</feature>
<keyword evidence="4 12" id="KW-0963">Cytoplasm</keyword>
<keyword evidence="14" id="KW-0175">Coiled coil</keyword>
<keyword evidence="8 12" id="KW-0067">ATP-binding</keyword>
<evidence type="ECO:0000256" key="5">
    <source>
        <dbReference type="ARBA" id="ARBA00022705"/>
    </source>
</evidence>
<feature type="domain" description="RecF/RecN/SMC N-terminal" evidence="15">
    <location>
        <begin position="3"/>
        <end position="337"/>
    </location>
</feature>
<dbReference type="InterPro" id="IPR018078">
    <property type="entry name" value="DNA-binding_RecF_CS"/>
</dbReference>
<dbReference type="PROSITE" id="PS00618">
    <property type="entry name" value="RECF_2"/>
    <property type="match status" value="1"/>
</dbReference>
<dbReference type="RefSeq" id="WP_020226205.1">
    <property type="nucleotide sequence ID" value="NZ_CABKSC010000005.1"/>
</dbReference>
<keyword evidence="11 12" id="KW-0742">SOS response</keyword>
<feature type="binding site" evidence="12">
    <location>
        <begin position="30"/>
        <end position="37"/>
    </location>
    <ligand>
        <name>ATP</name>
        <dbReference type="ChEBI" id="CHEBI:30616"/>
    </ligand>
</feature>
<evidence type="ECO:0000313" key="16">
    <source>
        <dbReference type="EMBL" id="MSA91001.1"/>
    </source>
</evidence>
<dbReference type="GO" id="GO:0006260">
    <property type="term" value="P:DNA replication"/>
    <property type="evidence" value="ECO:0007669"/>
    <property type="project" value="UniProtKB-UniRule"/>
</dbReference>
<organism evidence="16 18">
    <name type="scientific">Holdemania massiliensis</name>
    <dbReference type="NCBI Taxonomy" id="1468449"/>
    <lineage>
        <taxon>Bacteria</taxon>
        <taxon>Bacillati</taxon>
        <taxon>Bacillota</taxon>
        <taxon>Erysipelotrichia</taxon>
        <taxon>Erysipelotrichales</taxon>
        <taxon>Erysipelotrichaceae</taxon>
        <taxon>Holdemania</taxon>
    </lineage>
</organism>
<evidence type="ECO:0000313" key="19">
    <source>
        <dbReference type="Proteomes" id="UP000480929"/>
    </source>
</evidence>
<evidence type="ECO:0000313" key="18">
    <source>
        <dbReference type="Proteomes" id="UP000433575"/>
    </source>
</evidence>
<dbReference type="EMBL" id="WKPI01000043">
    <property type="protein sequence ID" value="MSC34772.1"/>
    <property type="molecule type" value="Genomic_DNA"/>
</dbReference>
<evidence type="ECO:0000256" key="10">
    <source>
        <dbReference type="ARBA" id="ARBA00023204"/>
    </source>
</evidence>
<dbReference type="Proteomes" id="UP000480929">
    <property type="component" value="Unassembled WGS sequence"/>
</dbReference>
<dbReference type="HAMAP" id="MF_00365">
    <property type="entry name" value="RecF"/>
    <property type="match status" value="1"/>
</dbReference>
<dbReference type="Pfam" id="PF02463">
    <property type="entry name" value="SMC_N"/>
    <property type="match status" value="1"/>
</dbReference>
<dbReference type="GO" id="GO:0005737">
    <property type="term" value="C:cytoplasm"/>
    <property type="evidence" value="ECO:0007669"/>
    <property type="project" value="UniProtKB-SubCell"/>
</dbReference>
<reference evidence="18 19" key="1">
    <citation type="journal article" date="2019" name="Nat. Med.">
        <title>A library of human gut bacterial isolates paired with longitudinal multiomics data enables mechanistic microbiome research.</title>
        <authorList>
            <person name="Poyet M."/>
            <person name="Groussin M."/>
            <person name="Gibbons S.M."/>
            <person name="Avila-Pacheco J."/>
            <person name="Jiang X."/>
            <person name="Kearney S.M."/>
            <person name="Perrotta A.R."/>
            <person name="Berdy B."/>
            <person name="Zhao S."/>
            <person name="Lieberman T.D."/>
            <person name="Swanson P.K."/>
            <person name="Smith M."/>
            <person name="Roesemann S."/>
            <person name="Alexander J.E."/>
            <person name="Rich S.A."/>
            <person name="Livny J."/>
            <person name="Vlamakis H."/>
            <person name="Clish C."/>
            <person name="Bullock K."/>
            <person name="Deik A."/>
            <person name="Scott J."/>
            <person name="Pierce K.A."/>
            <person name="Xavier R.J."/>
            <person name="Alm E.J."/>
        </authorList>
    </citation>
    <scope>NUCLEOTIDE SEQUENCE [LARGE SCALE GENOMIC DNA]</scope>
    <source>
        <strain evidence="16 18">BIOML-A4</strain>
        <strain evidence="17 19">BIOML-A5</strain>
    </source>
</reference>
<proteinExistence type="inferred from homology"/>
<evidence type="ECO:0000256" key="14">
    <source>
        <dbReference type="SAM" id="Coils"/>
    </source>
</evidence>
<comment type="similarity">
    <text evidence="2 12 13">Belongs to the RecF family.</text>
</comment>
<evidence type="ECO:0000256" key="11">
    <source>
        <dbReference type="ARBA" id="ARBA00023236"/>
    </source>
</evidence>
<comment type="subcellular location">
    <subcellularLocation>
        <location evidence="1 12 13">Cytoplasm</location>
    </subcellularLocation>
</comment>
<keyword evidence="6 12" id="KW-0547">Nucleotide-binding</keyword>
<dbReference type="Gene3D" id="1.20.1050.90">
    <property type="entry name" value="RecF/RecN/SMC, N-terminal domain"/>
    <property type="match status" value="1"/>
</dbReference>
<evidence type="ECO:0000256" key="9">
    <source>
        <dbReference type="ARBA" id="ARBA00023125"/>
    </source>
</evidence>
<dbReference type="SUPFAM" id="SSF52540">
    <property type="entry name" value="P-loop containing nucleoside triphosphate hydrolases"/>
    <property type="match status" value="1"/>
</dbReference>
<dbReference type="GeneID" id="42457980"/>
<dbReference type="EMBL" id="WKPJ01000040">
    <property type="protein sequence ID" value="MSA91001.1"/>
    <property type="molecule type" value="Genomic_DNA"/>
</dbReference>
<evidence type="ECO:0000256" key="3">
    <source>
        <dbReference type="ARBA" id="ARBA00020170"/>
    </source>
</evidence>
<dbReference type="InterPro" id="IPR027417">
    <property type="entry name" value="P-loop_NTPase"/>
</dbReference>